<evidence type="ECO:0000313" key="3">
    <source>
        <dbReference type="Proteomes" id="UP001500466"/>
    </source>
</evidence>
<organism evidence="2 3">
    <name type="scientific">Yinghuangia aomiensis</name>
    <dbReference type="NCBI Taxonomy" id="676205"/>
    <lineage>
        <taxon>Bacteria</taxon>
        <taxon>Bacillati</taxon>
        <taxon>Actinomycetota</taxon>
        <taxon>Actinomycetes</taxon>
        <taxon>Kitasatosporales</taxon>
        <taxon>Streptomycetaceae</taxon>
        <taxon>Yinghuangia</taxon>
    </lineage>
</organism>
<dbReference type="Proteomes" id="UP001500466">
    <property type="component" value="Unassembled WGS sequence"/>
</dbReference>
<accession>A0ABP9H6U4</accession>
<feature type="compositionally biased region" description="Basic and acidic residues" evidence="1">
    <location>
        <begin position="401"/>
        <end position="424"/>
    </location>
</feature>
<sequence>MGPESRRFSSLRDAHEFMKTEVDRPVEPGEITLDNGFKLDMHPHFFDDGTFTNSYDLNWAPEDARAAMRITPRPESMLVPAPGVSASTSATFFTFLDEASATPRQASLNLIISEGRILGMPVVDRETLYIRDGELAMDHIAASGELSLNGRTLTWAGSRTDRDAQSHVYGNGNIRVTLRRDPQTGSKRCLDETTRFTPVMPATEPRSDVGFMASADGTFTSVAVAPQGGMDIFAHDLVVRCPEGHVNRTGENRLAIKSISSLRAENLPEFAVSCGPSLKTPDFAAHPINQDPSLGTRPVFADLQAIRMVVYGGLDERTHIRLFDGRPGSSTFPGVTPAQTRDIITADIGFTWGAHVDGGGSARISIVKDGVLRSFGNRQYLKWPRPGQDYFLWEREPPGRDVPTRFELTRPGRARGPRDLEVGKHLGPVSDLLRQLGGGSPRNRANPESAPAHPPAGRENLHNPHGALTRSPTERGRSMGFS</sequence>
<comment type="caution">
    <text evidence="2">The sequence shown here is derived from an EMBL/GenBank/DDBJ whole genome shotgun (WGS) entry which is preliminary data.</text>
</comment>
<feature type="compositionally biased region" description="Basic and acidic residues" evidence="1">
    <location>
        <begin position="472"/>
        <end position="482"/>
    </location>
</feature>
<evidence type="ECO:0008006" key="4">
    <source>
        <dbReference type="Google" id="ProtNLM"/>
    </source>
</evidence>
<evidence type="ECO:0000256" key="1">
    <source>
        <dbReference type="SAM" id="MobiDB-lite"/>
    </source>
</evidence>
<proteinExistence type="predicted"/>
<keyword evidence="3" id="KW-1185">Reference proteome</keyword>
<gene>
    <name evidence="2" type="ORF">GCM10023205_27800</name>
</gene>
<reference evidence="3" key="1">
    <citation type="journal article" date="2019" name="Int. J. Syst. Evol. Microbiol.">
        <title>The Global Catalogue of Microorganisms (GCM) 10K type strain sequencing project: providing services to taxonomists for standard genome sequencing and annotation.</title>
        <authorList>
            <consortium name="The Broad Institute Genomics Platform"/>
            <consortium name="The Broad Institute Genome Sequencing Center for Infectious Disease"/>
            <person name="Wu L."/>
            <person name="Ma J."/>
        </authorList>
    </citation>
    <scope>NUCLEOTIDE SEQUENCE [LARGE SCALE GENOMIC DNA]</scope>
    <source>
        <strain evidence="3">JCM 17986</strain>
    </source>
</reference>
<feature type="region of interest" description="Disordered" evidence="1">
    <location>
        <begin position="401"/>
        <end position="482"/>
    </location>
</feature>
<dbReference type="RefSeq" id="WP_345675735.1">
    <property type="nucleotide sequence ID" value="NZ_BAABHS010000008.1"/>
</dbReference>
<evidence type="ECO:0000313" key="2">
    <source>
        <dbReference type="EMBL" id="GAA4962460.1"/>
    </source>
</evidence>
<protein>
    <recommendedName>
        <fullName evidence="4">Phosphodiester glycosidase domain-containing protein</fullName>
    </recommendedName>
</protein>
<name>A0ABP9H6U4_9ACTN</name>
<dbReference type="EMBL" id="BAABHS010000008">
    <property type="protein sequence ID" value="GAA4962460.1"/>
    <property type="molecule type" value="Genomic_DNA"/>
</dbReference>